<evidence type="ECO:0000313" key="1">
    <source>
        <dbReference type="EMBL" id="KAJ4458736.1"/>
    </source>
</evidence>
<organism evidence="1 2">
    <name type="scientific">Paratrimastix pyriformis</name>
    <dbReference type="NCBI Taxonomy" id="342808"/>
    <lineage>
        <taxon>Eukaryota</taxon>
        <taxon>Metamonada</taxon>
        <taxon>Preaxostyla</taxon>
        <taxon>Paratrimastigidae</taxon>
        <taxon>Paratrimastix</taxon>
    </lineage>
</organism>
<name>A0ABQ8UJZ5_9EUKA</name>
<reference evidence="1" key="1">
    <citation type="journal article" date="2022" name="bioRxiv">
        <title>Genomics of Preaxostyla Flagellates Illuminates Evolutionary Transitions and the Path Towards Mitochondrial Loss.</title>
        <authorList>
            <person name="Novak L.V.F."/>
            <person name="Treitli S.C."/>
            <person name="Pyrih J."/>
            <person name="Halakuc P."/>
            <person name="Pipaliya S.V."/>
            <person name="Vacek V."/>
            <person name="Brzon O."/>
            <person name="Soukal P."/>
            <person name="Eme L."/>
            <person name="Dacks J.B."/>
            <person name="Karnkowska A."/>
            <person name="Elias M."/>
            <person name="Hampl V."/>
        </authorList>
    </citation>
    <scope>NUCLEOTIDE SEQUENCE</scope>
    <source>
        <strain evidence="1">RCP-MX</strain>
    </source>
</reference>
<protein>
    <submittedName>
        <fullName evidence="1">Uncharacterized protein</fullName>
    </submittedName>
</protein>
<dbReference type="EMBL" id="JAPMOS010000026">
    <property type="protein sequence ID" value="KAJ4458736.1"/>
    <property type="molecule type" value="Genomic_DNA"/>
</dbReference>
<accession>A0ABQ8UJZ5</accession>
<sequence length="261" mass="28671">MAETTNVHSLYLADALEYWNDSLTAGPSETDVNTSRLLARLSTELRSGKVFSTFACCSPVVLLEGDCSRVAGESNISSIFAAALDAYRDHFDNVLDRLRENGDRTQFLSLGNKEGILDELIDIVASHCPPALPTIPLPRESSVISLDALRDKLQAKLAVGFLITITNERTSWSKPSPPAGWTKVGMHCYACFYACPPKGHSDRKAAIRRAGDEATRTFRAWQESTDPSHHIHAVITRLFDHSEVLADPVASDEYVLITPTL</sequence>
<gene>
    <name evidence="1" type="ORF">PAPYR_5502</name>
</gene>
<comment type="caution">
    <text evidence="1">The sequence shown here is derived from an EMBL/GenBank/DDBJ whole genome shotgun (WGS) entry which is preliminary data.</text>
</comment>
<proteinExistence type="predicted"/>
<dbReference type="Proteomes" id="UP001141327">
    <property type="component" value="Unassembled WGS sequence"/>
</dbReference>
<evidence type="ECO:0000313" key="2">
    <source>
        <dbReference type="Proteomes" id="UP001141327"/>
    </source>
</evidence>
<keyword evidence="2" id="KW-1185">Reference proteome</keyword>